<dbReference type="SMART" id="SM00490">
    <property type="entry name" value="HELICc"/>
    <property type="match status" value="1"/>
</dbReference>
<evidence type="ECO:0000256" key="12">
    <source>
        <dbReference type="PROSITE-ProRule" id="PRU00552"/>
    </source>
</evidence>
<dbReference type="EC" id="3.6.4.13" evidence="2"/>
<evidence type="ECO:0000256" key="1">
    <source>
        <dbReference type="ARBA" id="ARBA00004123"/>
    </source>
</evidence>
<dbReference type="GO" id="GO:0005524">
    <property type="term" value="F:ATP binding"/>
    <property type="evidence" value="ECO:0007669"/>
    <property type="project" value="UniProtKB-KW"/>
</dbReference>
<keyword evidence="7" id="KW-0067">ATP-binding</keyword>
<dbReference type="GO" id="GO:0003676">
    <property type="term" value="F:nucleic acid binding"/>
    <property type="evidence" value="ECO:0007669"/>
    <property type="project" value="InterPro"/>
</dbReference>
<dbReference type="Proteomes" id="UP000887574">
    <property type="component" value="Unplaced"/>
</dbReference>
<dbReference type="GO" id="GO:0006397">
    <property type="term" value="P:mRNA processing"/>
    <property type="evidence" value="ECO:0007669"/>
    <property type="project" value="UniProtKB-KW"/>
</dbReference>
<dbReference type="InterPro" id="IPR014001">
    <property type="entry name" value="Helicase_ATP-bd"/>
</dbReference>
<dbReference type="InterPro" id="IPR027417">
    <property type="entry name" value="P-loop_NTPase"/>
</dbReference>
<dbReference type="FunFam" id="3.40.50.300:FF:000322">
    <property type="entry name" value="probable ATP-dependent RNA helicase DDX23"/>
    <property type="match status" value="1"/>
</dbReference>
<evidence type="ECO:0000256" key="3">
    <source>
        <dbReference type="ARBA" id="ARBA00022664"/>
    </source>
</evidence>
<protein>
    <recommendedName>
        <fullName evidence="2">RNA helicase</fullName>
        <ecNumber evidence="2">3.6.4.13</ecNumber>
    </recommendedName>
</protein>
<keyword evidence="5" id="KW-0378">Hydrolase</keyword>
<keyword evidence="18" id="KW-1185">Reference proteome</keyword>
<keyword evidence="4" id="KW-0547">Nucleotide-binding</keyword>
<keyword evidence="9" id="KW-0539">Nucleus</keyword>
<feature type="region of interest" description="Disordered" evidence="14">
    <location>
        <begin position="194"/>
        <end position="291"/>
    </location>
</feature>
<dbReference type="PROSITE" id="PS51192">
    <property type="entry name" value="HELICASE_ATP_BIND_1"/>
    <property type="match status" value="1"/>
</dbReference>
<dbReference type="InterPro" id="IPR011545">
    <property type="entry name" value="DEAD/DEAH_box_helicase_dom"/>
</dbReference>
<keyword evidence="13" id="KW-0175">Coiled coil</keyword>
<evidence type="ECO:0000259" key="15">
    <source>
        <dbReference type="PROSITE" id="PS51192"/>
    </source>
</evidence>
<keyword evidence="8" id="KW-0508">mRNA splicing</keyword>
<evidence type="ECO:0000256" key="7">
    <source>
        <dbReference type="ARBA" id="ARBA00022840"/>
    </source>
</evidence>
<dbReference type="Pfam" id="PF00270">
    <property type="entry name" value="DEAD"/>
    <property type="match status" value="1"/>
</dbReference>
<feature type="domain" description="DEAD-box RNA helicase Q" evidence="17">
    <location>
        <begin position="418"/>
        <end position="446"/>
    </location>
</feature>
<dbReference type="GO" id="GO:0005634">
    <property type="term" value="C:nucleus"/>
    <property type="evidence" value="ECO:0007669"/>
    <property type="project" value="UniProtKB-SubCell"/>
</dbReference>
<accession>A0A915D436</accession>
<dbReference type="GO" id="GO:0043186">
    <property type="term" value="C:P granule"/>
    <property type="evidence" value="ECO:0007669"/>
    <property type="project" value="UniProtKB-ARBA"/>
</dbReference>
<evidence type="ECO:0000313" key="18">
    <source>
        <dbReference type="Proteomes" id="UP000887574"/>
    </source>
</evidence>
<name>A0A915D436_9BILA</name>
<evidence type="ECO:0000256" key="2">
    <source>
        <dbReference type="ARBA" id="ARBA00012552"/>
    </source>
</evidence>
<dbReference type="GO" id="GO:0008380">
    <property type="term" value="P:RNA splicing"/>
    <property type="evidence" value="ECO:0007669"/>
    <property type="project" value="UniProtKB-KW"/>
</dbReference>
<dbReference type="SUPFAM" id="SSF52540">
    <property type="entry name" value="P-loop containing nucleoside triphosphate hydrolases"/>
    <property type="match status" value="2"/>
</dbReference>
<comment type="similarity">
    <text evidence="10">Belongs to the DEAD box helicase family. DDX23/PRP28 subfamily.</text>
</comment>
<dbReference type="AlphaFoldDB" id="A0A915D436"/>
<dbReference type="WBParaSite" id="jg15187">
    <property type="protein sequence ID" value="jg15187"/>
    <property type="gene ID" value="jg15187"/>
</dbReference>
<evidence type="ECO:0000256" key="13">
    <source>
        <dbReference type="SAM" id="Coils"/>
    </source>
</evidence>
<evidence type="ECO:0000256" key="14">
    <source>
        <dbReference type="SAM" id="MobiDB-lite"/>
    </source>
</evidence>
<keyword evidence="3" id="KW-0507">mRNA processing</keyword>
<dbReference type="GO" id="GO:0003724">
    <property type="term" value="F:RNA helicase activity"/>
    <property type="evidence" value="ECO:0007669"/>
    <property type="project" value="UniProtKB-EC"/>
</dbReference>
<dbReference type="CDD" id="cd18787">
    <property type="entry name" value="SF2_C_DEAD"/>
    <property type="match status" value="1"/>
</dbReference>
<feature type="short sequence motif" description="Q motif" evidence="12">
    <location>
        <begin position="418"/>
        <end position="446"/>
    </location>
</feature>
<dbReference type="PROSITE" id="PS00039">
    <property type="entry name" value="DEAD_ATP_HELICASE"/>
    <property type="match status" value="1"/>
</dbReference>
<dbReference type="InterPro" id="IPR000629">
    <property type="entry name" value="RNA-helicase_DEAD-box_CS"/>
</dbReference>
<sequence>MKQGMFIAKAAPTVKTRAALRAVERGAGANLLAVLPKDKSIKRQLHREKNKVSMRTVDSKKAKEMVIPDGVKLTHDGELLFRYDSRTEEPSLPWIVIWMSEYGHEILKRTKLVGFDAQYTKAPRGFYQISMAKREPLSLEDLLAKKKELEDAEGKPKFLTRAEREALAIKRREEEVAQKQKLLKEQQEIRTKFLSAAKKDNRDHKSRHDRDHDRDRRDRDRDRDRDSSRGRERARSRSREKARSRSRERARSRSRDRGDKDKEHDRESRKERRSEKDKEKEADLNPKDVAKFQEAIKSRYLGGPREKRKRGRRLHERKFIFDWDASEDTSSDYNKLYQKRHEVQFFGRGSIAQRRTEIEKDHEKTRVEAARKKEKNEDYNFRHWSKKSLDEMQDRDWRIFREDYNITIKGGRVPKPMRNWDEINLPKEVHDVILQVGYKEPTPIQRQAIPIGLQNRDLIGVAETGSGKTAAFLIPLLVWITTVPKKQKSVDGEDFEQGPYAIILAPTRELAQQIEIETMKFGDLLNIRTISVIGGASREDQGMKINSGVDVVIATPGRLVDVLENRYLSLNLCSYVIMDEADRMLDMGFEFDVNRILEFIPVTNLKPDTDEAEDDSKLLENLASKKKYRQTVMFTATMSPAVERVARQYLRRPAVVHIGAAGKPTERVEQVVLMMSEENKRKKLVETLHNSQYKPPIIIFVNQKKVSYHLGVKQGTNQLGFNPCVLHGGKGQDAREFALGALKKGEKIFLVATDVAGRGIDIKDVSLVLNYDMAKSIEDYTHRIGRTAREGKGGKAITFLTPDDKETFYDLKQCLLESLYLRVLLNWQTTQTLKTSRDNLCRRNARTRHYSEIEYFFCMFLQLTLGFSSNKDG</sequence>
<evidence type="ECO:0000256" key="9">
    <source>
        <dbReference type="ARBA" id="ARBA00023242"/>
    </source>
</evidence>
<dbReference type="GO" id="GO:0016787">
    <property type="term" value="F:hydrolase activity"/>
    <property type="evidence" value="ECO:0007669"/>
    <property type="project" value="UniProtKB-KW"/>
</dbReference>
<evidence type="ECO:0000256" key="6">
    <source>
        <dbReference type="ARBA" id="ARBA00022806"/>
    </source>
</evidence>
<dbReference type="InterPro" id="IPR014014">
    <property type="entry name" value="RNA_helicase_DEAD_Q_motif"/>
</dbReference>
<evidence type="ECO:0000256" key="4">
    <source>
        <dbReference type="ARBA" id="ARBA00022741"/>
    </source>
</evidence>
<evidence type="ECO:0000256" key="10">
    <source>
        <dbReference type="ARBA" id="ARBA00037954"/>
    </source>
</evidence>
<feature type="domain" description="Helicase C-terminal" evidence="16">
    <location>
        <begin position="667"/>
        <end position="841"/>
    </location>
</feature>
<dbReference type="PROSITE" id="PS51194">
    <property type="entry name" value="HELICASE_CTER"/>
    <property type="match status" value="1"/>
</dbReference>
<dbReference type="InterPro" id="IPR001650">
    <property type="entry name" value="Helicase_C-like"/>
</dbReference>
<organism evidence="18 19">
    <name type="scientific">Ditylenchus dipsaci</name>
    <dbReference type="NCBI Taxonomy" id="166011"/>
    <lineage>
        <taxon>Eukaryota</taxon>
        <taxon>Metazoa</taxon>
        <taxon>Ecdysozoa</taxon>
        <taxon>Nematoda</taxon>
        <taxon>Chromadorea</taxon>
        <taxon>Rhabditida</taxon>
        <taxon>Tylenchina</taxon>
        <taxon>Tylenchomorpha</taxon>
        <taxon>Sphaerularioidea</taxon>
        <taxon>Anguinidae</taxon>
        <taxon>Anguininae</taxon>
        <taxon>Ditylenchus</taxon>
    </lineage>
</organism>
<evidence type="ECO:0000313" key="19">
    <source>
        <dbReference type="WBParaSite" id="jg15187"/>
    </source>
</evidence>
<feature type="domain" description="Helicase ATP-binding" evidence="15">
    <location>
        <begin position="449"/>
        <end position="656"/>
    </location>
</feature>
<evidence type="ECO:0000259" key="16">
    <source>
        <dbReference type="PROSITE" id="PS51194"/>
    </source>
</evidence>
<evidence type="ECO:0000256" key="11">
    <source>
        <dbReference type="ARBA" id="ARBA00047984"/>
    </source>
</evidence>
<evidence type="ECO:0000259" key="17">
    <source>
        <dbReference type="PROSITE" id="PS51195"/>
    </source>
</evidence>
<dbReference type="Pfam" id="PF00271">
    <property type="entry name" value="Helicase_C"/>
    <property type="match status" value="1"/>
</dbReference>
<keyword evidence="6" id="KW-0347">Helicase</keyword>
<dbReference type="PROSITE" id="PS51195">
    <property type="entry name" value="Q_MOTIF"/>
    <property type="match status" value="1"/>
</dbReference>
<proteinExistence type="inferred from homology"/>
<comment type="subcellular location">
    <subcellularLocation>
        <location evidence="1">Nucleus</location>
    </subcellularLocation>
</comment>
<dbReference type="Gene3D" id="3.40.50.300">
    <property type="entry name" value="P-loop containing nucleotide triphosphate hydrolases"/>
    <property type="match status" value="2"/>
</dbReference>
<comment type="catalytic activity">
    <reaction evidence="11">
        <text>ATP + H2O = ADP + phosphate + H(+)</text>
        <dbReference type="Rhea" id="RHEA:13065"/>
        <dbReference type="ChEBI" id="CHEBI:15377"/>
        <dbReference type="ChEBI" id="CHEBI:15378"/>
        <dbReference type="ChEBI" id="CHEBI:30616"/>
        <dbReference type="ChEBI" id="CHEBI:43474"/>
        <dbReference type="ChEBI" id="CHEBI:456216"/>
        <dbReference type="EC" id="3.6.4.13"/>
    </reaction>
</comment>
<dbReference type="InterPro" id="IPR057479">
    <property type="entry name" value="PRP28/DDX23-like_helical"/>
</dbReference>
<dbReference type="SMART" id="SM00487">
    <property type="entry name" value="DEXDc"/>
    <property type="match status" value="1"/>
</dbReference>
<dbReference type="PANTHER" id="PTHR47958">
    <property type="entry name" value="ATP-DEPENDENT RNA HELICASE DBP3"/>
    <property type="match status" value="1"/>
</dbReference>
<dbReference type="CDD" id="cd17945">
    <property type="entry name" value="DEADc_DDX23"/>
    <property type="match status" value="1"/>
</dbReference>
<reference evidence="19" key="1">
    <citation type="submission" date="2022-11" db="UniProtKB">
        <authorList>
            <consortium name="WormBaseParasite"/>
        </authorList>
    </citation>
    <scope>IDENTIFICATION</scope>
</reference>
<evidence type="ECO:0000256" key="8">
    <source>
        <dbReference type="ARBA" id="ARBA00023187"/>
    </source>
</evidence>
<feature type="coiled-coil region" evidence="13">
    <location>
        <begin position="159"/>
        <end position="189"/>
    </location>
</feature>
<dbReference type="Pfam" id="PF25430">
    <property type="entry name" value="DDX23"/>
    <property type="match status" value="1"/>
</dbReference>
<evidence type="ECO:0000256" key="5">
    <source>
        <dbReference type="ARBA" id="ARBA00022801"/>
    </source>
</evidence>